<feature type="compositionally biased region" description="Basic and acidic residues" evidence="2">
    <location>
        <begin position="374"/>
        <end position="394"/>
    </location>
</feature>
<reference evidence="6 7" key="1">
    <citation type="journal article" date="2019" name="Sci. Rep.">
        <title>Orb-weaving spider Araneus ventricosus genome elucidates the spidroin gene catalogue.</title>
        <authorList>
            <person name="Kono N."/>
            <person name="Nakamura H."/>
            <person name="Ohtoshi R."/>
            <person name="Moran D.A.P."/>
            <person name="Shinohara A."/>
            <person name="Yoshida Y."/>
            <person name="Fujiwara M."/>
            <person name="Mori M."/>
            <person name="Tomita M."/>
            <person name="Arakawa K."/>
        </authorList>
    </citation>
    <scope>NUCLEOTIDE SEQUENCE [LARGE SCALE GENOMIC DNA]</scope>
</reference>
<dbReference type="GO" id="GO:0004523">
    <property type="term" value="F:RNA-DNA hybrid ribonuclease activity"/>
    <property type="evidence" value="ECO:0007669"/>
    <property type="project" value="InterPro"/>
</dbReference>
<dbReference type="InterPro" id="IPR036691">
    <property type="entry name" value="Endo/exonu/phosph_ase_sf"/>
</dbReference>
<evidence type="ECO:0000313" key="6">
    <source>
        <dbReference type="EMBL" id="GBN83493.1"/>
    </source>
</evidence>
<keyword evidence="1" id="KW-0862">Zinc</keyword>
<keyword evidence="1" id="KW-0863">Zinc-finger</keyword>
<dbReference type="Pfam" id="PF00078">
    <property type="entry name" value="RVT_1"/>
    <property type="match status" value="1"/>
</dbReference>
<dbReference type="GO" id="GO:0003964">
    <property type="term" value="F:RNA-directed DNA polymerase activity"/>
    <property type="evidence" value="ECO:0007669"/>
    <property type="project" value="UniProtKB-KW"/>
</dbReference>
<evidence type="ECO:0000259" key="4">
    <source>
        <dbReference type="PROSITE" id="PS50878"/>
    </source>
</evidence>
<feature type="domain" description="CCHC-type" evidence="3">
    <location>
        <begin position="175"/>
        <end position="190"/>
    </location>
</feature>
<feature type="compositionally biased region" description="Polar residues" evidence="2">
    <location>
        <begin position="395"/>
        <end position="408"/>
    </location>
</feature>
<organism evidence="6 7">
    <name type="scientific">Araneus ventricosus</name>
    <name type="common">Orbweaver spider</name>
    <name type="synonym">Epeira ventricosa</name>
    <dbReference type="NCBI Taxonomy" id="182803"/>
    <lineage>
        <taxon>Eukaryota</taxon>
        <taxon>Metazoa</taxon>
        <taxon>Ecdysozoa</taxon>
        <taxon>Arthropoda</taxon>
        <taxon>Chelicerata</taxon>
        <taxon>Arachnida</taxon>
        <taxon>Araneae</taxon>
        <taxon>Araneomorphae</taxon>
        <taxon>Entelegynae</taxon>
        <taxon>Araneoidea</taxon>
        <taxon>Araneidae</taxon>
        <taxon>Araneus</taxon>
    </lineage>
</organism>
<dbReference type="EMBL" id="BGPR01019981">
    <property type="protein sequence ID" value="GBN83493.1"/>
    <property type="molecule type" value="Genomic_DNA"/>
</dbReference>
<dbReference type="Gene3D" id="3.60.10.10">
    <property type="entry name" value="Endonuclease/exonuclease/phosphatase"/>
    <property type="match status" value="1"/>
</dbReference>
<dbReference type="InterPro" id="IPR000477">
    <property type="entry name" value="RT_dom"/>
</dbReference>
<feature type="region of interest" description="Disordered" evidence="2">
    <location>
        <begin position="293"/>
        <end position="463"/>
    </location>
</feature>
<dbReference type="CDD" id="cd09276">
    <property type="entry name" value="Rnase_HI_RT_non_LTR"/>
    <property type="match status" value="1"/>
</dbReference>
<dbReference type="PANTHER" id="PTHR36688:SF2">
    <property type="entry name" value="ENDONUCLEASE_EXONUCLEASE_PHOSPHATASE DOMAIN-CONTAINING PROTEIN"/>
    <property type="match status" value="1"/>
</dbReference>
<dbReference type="GO" id="GO:0008270">
    <property type="term" value="F:zinc ion binding"/>
    <property type="evidence" value="ECO:0007669"/>
    <property type="project" value="UniProtKB-KW"/>
</dbReference>
<gene>
    <name evidence="6" type="primary">X-elementORF2_626</name>
    <name evidence="6" type="ORF">AVEN_239902_1</name>
</gene>
<evidence type="ECO:0000259" key="5">
    <source>
        <dbReference type="PROSITE" id="PS50879"/>
    </source>
</evidence>
<evidence type="ECO:0000313" key="7">
    <source>
        <dbReference type="Proteomes" id="UP000499080"/>
    </source>
</evidence>
<keyword evidence="1" id="KW-0479">Metal-binding</keyword>
<feature type="compositionally biased region" description="Low complexity" evidence="2">
    <location>
        <begin position="321"/>
        <end position="332"/>
    </location>
</feature>
<feature type="compositionally biased region" description="Polar residues" evidence="2">
    <location>
        <begin position="346"/>
        <end position="358"/>
    </location>
</feature>
<proteinExistence type="predicted"/>
<accession>A0A4Y2S6I4</accession>
<dbReference type="Pfam" id="PF00075">
    <property type="entry name" value="RNase_H"/>
    <property type="match status" value="1"/>
</dbReference>
<dbReference type="InterPro" id="IPR052560">
    <property type="entry name" value="RdDP_mobile_element"/>
</dbReference>
<keyword evidence="6" id="KW-0695">RNA-directed DNA polymerase</keyword>
<dbReference type="SUPFAM" id="SSF56672">
    <property type="entry name" value="DNA/RNA polymerases"/>
    <property type="match status" value="1"/>
</dbReference>
<keyword evidence="6" id="KW-0808">Transferase</keyword>
<dbReference type="PROSITE" id="PS50878">
    <property type="entry name" value="RT_POL"/>
    <property type="match status" value="1"/>
</dbReference>
<keyword evidence="7" id="KW-1185">Reference proteome</keyword>
<dbReference type="SUPFAM" id="SSF53098">
    <property type="entry name" value="Ribonuclease H-like"/>
    <property type="match status" value="1"/>
</dbReference>
<evidence type="ECO:0000259" key="3">
    <source>
        <dbReference type="PROSITE" id="PS50158"/>
    </source>
</evidence>
<dbReference type="GO" id="GO:0042575">
    <property type="term" value="C:DNA polymerase complex"/>
    <property type="evidence" value="ECO:0007669"/>
    <property type="project" value="UniProtKB-ARBA"/>
</dbReference>
<dbReference type="Gene3D" id="3.30.420.10">
    <property type="entry name" value="Ribonuclease H-like superfamily/Ribonuclease H"/>
    <property type="match status" value="1"/>
</dbReference>
<dbReference type="InterPro" id="IPR002156">
    <property type="entry name" value="RNaseH_domain"/>
</dbReference>
<dbReference type="InterPro" id="IPR005135">
    <property type="entry name" value="Endo/exonuclease/phosphatase"/>
</dbReference>
<dbReference type="Proteomes" id="UP000499080">
    <property type="component" value="Unassembled WGS sequence"/>
</dbReference>
<keyword evidence="6" id="KW-0548">Nucleotidyltransferase</keyword>
<feature type="compositionally biased region" description="Low complexity" evidence="2">
    <location>
        <begin position="409"/>
        <end position="420"/>
    </location>
</feature>
<dbReference type="GO" id="GO:0003676">
    <property type="term" value="F:nucleic acid binding"/>
    <property type="evidence" value="ECO:0007669"/>
    <property type="project" value="InterPro"/>
</dbReference>
<dbReference type="PANTHER" id="PTHR36688">
    <property type="entry name" value="ENDO/EXONUCLEASE/PHOSPHATASE DOMAIN-CONTAINING PROTEIN"/>
    <property type="match status" value="1"/>
</dbReference>
<dbReference type="SMART" id="SM00343">
    <property type="entry name" value="ZnF_C2HC"/>
    <property type="match status" value="3"/>
</dbReference>
<feature type="domain" description="RNase H type-1" evidence="5">
    <location>
        <begin position="1458"/>
        <end position="1586"/>
    </location>
</feature>
<evidence type="ECO:0000256" key="2">
    <source>
        <dbReference type="SAM" id="MobiDB-lite"/>
    </source>
</evidence>
<dbReference type="CDD" id="cd01650">
    <property type="entry name" value="RT_nLTR_like"/>
    <property type="match status" value="1"/>
</dbReference>
<dbReference type="PROSITE" id="PS50879">
    <property type="entry name" value="RNASE_H_1"/>
    <property type="match status" value="1"/>
</dbReference>
<dbReference type="InterPro" id="IPR036397">
    <property type="entry name" value="RNaseH_sf"/>
</dbReference>
<feature type="domain" description="Reverse transcriptase" evidence="4">
    <location>
        <begin position="976"/>
        <end position="1247"/>
    </location>
</feature>
<dbReference type="InterPro" id="IPR036875">
    <property type="entry name" value="Znf_CCHC_sf"/>
</dbReference>
<dbReference type="InterPro" id="IPR001878">
    <property type="entry name" value="Znf_CCHC"/>
</dbReference>
<sequence length="1726" mass="194203">MGPPNQPPLSGHSVNHFDTFYIIKRVSEHNENFSNVSPFLVEKAITGSVGTVTSTKLMRSGDLLVEVASRKQAQQILKINSLSTIPISVQPHITLNISKGVITCGRLLNLSNEEITKELGGQGVKDVRRINIRRDGELLPTKHFILTFNTPRLPEYIKAGYVRCSVSPYIPNLLRCFKCQRFGHSKTNCRGTLTCARCAAAGHESTECKAVEKCVNCDGKHTSFSRSCPKWKVEKEVVATKFKNNISFPEARRLVQAQTPPDGQSYASVVDKSHPIYQTTNCPHCNHLVTMSNPVTSTSKSPEPVTIASSSGTKNILPEPSSQTSAVSQDSSGFTIVNRKKKPKISANSPSVNSNKIKANTAPKFWTKSPRSSSSEKAKNKTMKNKTDKNKISTDKTANPTSESSEGNSSDTDSDITVTSAPEASNTQKNRARSKSEKSQKLKQAKRGLSQKDLPAKLKKSAHHNSVALGLGDKGIAHKDLPSIFGGVPQVPDLKLHPSDEDEDLQMNCDASETPPCDLKGLINVFNPVCIGLQETFLSSNNPLKLRGYNSVRKDAATGSNHSGGVCILTSNLYPSTPLTLHTSLQAVAVQVHARSLVTVFCVYLPPHNVVSQQDLDTLVDQLPTPFILLGDFNGHSTLWGSDVTNSSGRQIEQLISNHCLCLLNDDEKTYFHEPSRSFHSLDLAICSPTLLPLLNFTVGSDLCNSDHFPIIVSYADSGGAIQYPPRYLFQRADWGNFMQLADITESMVSTADITEAVQNVIDCLINAANNTIPKSSPRLRKFRRPWWNEACRDSRKEEKKLWNIFRRYPTTENHVAFKRAKALARRIRRRSQRESWINFVSSITSSTSSKQLWKKVKAANGIYCESSFPVLKTGNMTHSAPLDIANTLGHAFAQVSATDSYSPEFVAIKNRAERTPLRFTARSTLPYNSEFRMFELETALSRAHDTSPGKDGITYNMLRHLNPTSLSHLLFLFNRIWIEQKYPSQWHEATVIPILKPGKDPSNPLHYRPIALTSCLCKTFERMFNARLIYELEKQGSIPPLQSGFRRGRSTVDNLVLLETQIRNAFVRRNHLVSIFFDIEKAYDRTWRYGILLTLFNFGFRGNLPIFLKNFLSHRTFRVRMGNFYSNHFIQAEGVPQGSVLSVTLFITHLSQILNHLPSYVHGNLYVDDLQISCQGSNMHLIERQLQNAVNKLVAWCNKNGHSISPEKSRCVHFCRKRTLHLDPVIHIQNVAIPVVDDIRFLGVLFDRKLTFLPHILHLRKKCERSLNILKVLSRTSWGADRTSLLRIYQAVILSRIDYGCMIYGSARPTVLRRLDTIHHSALRICSGAFRTSPVESLYVTCHQLPLDLRRQKISALYFFRAQSMPQHPISQLQLPVSLRRLYAARPCHILPFCERAKMLLHDSDLNNVSVQFSDFFTFPPWEIPQFSFLNPFSGFDKSSTAPVTFQQLFHLHRYQYSSFVPIFTDGSKSDGHVGCGVVSPSDTLSYRLHNCCSVFTAELVAIFSALQEILPSSQRNFIIYTDSMSALETLSHYDTQMHPVGLEILSILQFLRKEGFSIIFCWVPSHGGISGNETADAIAKFASAVLPRALPYVDIKKFFVSRLFSLWQQKWDLLTNNKLHSVKPSIGLWPNLPIRQVDVKLSRFRIGHTRFTHKYLIFGERAPVCPTCHQNFTVHHILIECPSFKSHRVDHFHSPSVTLQDLVGEKHHPNIFNFLKAIGFFMSI</sequence>
<protein>
    <submittedName>
        <fullName evidence="6">Putative RNA-directed DNA polymerase from transposon X-element</fullName>
    </submittedName>
</protein>
<dbReference type="Pfam" id="PF14529">
    <property type="entry name" value="Exo_endo_phos_2"/>
    <property type="match status" value="1"/>
</dbReference>
<feature type="compositionally biased region" description="Polar residues" evidence="2">
    <location>
        <begin position="293"/>
        <end position="314"/>
    </location>
</feature>
<dbReference type="SUPFAM" id="SSF57756">
    <property type="entry name" value="Retrovirus zinc finger-like domains"/>
    <property type="match status" value="1"/>
</dbReference>
<name>A0A4Y2S6I4_ARAVE</name>
<dbReference type="InterPro" id="IPR043502">
    <property type="entry name" value="DNA/RNA_pol_sf"/>
</dbReference>
<dbReference type="SUPFAM" id="SSF56219">
    <property type="entry name" value="DNase I-like"/>
    <property type="match status" value="1"/>
</dbReference>
<dbReference type="PROSITE" id="PS50158">
    <property type="entry name" value="ZF_CCHC"/>
    <property type="match status" value="1"/>
</dbReference>
<dbReference type="InterPro" id="IPR012337">
    <property type="entry name" value="RNaseH-like_sf"/>
</dbReference>
<dbReference type="OrthoDB" id="8058536at2759"/>
<evidence type="ECO:0000256" key="1">
    <source>
        <dbReference type="PROSITE-ProRule" id="PRU00047"/>
    </source>
</evidence>
<comment type="caution">
    <text evidence="6">The sequence shown here is derived from an EMBL/GenBank/DDBJ whole genome shotgun (WGS) entry which is preliminary data.</text>
</comment>